<evidence type="ECO:0000256" key="1">
    <source>
        <dbReference type="SAM" id="MobiDB-lite"/>
    </source>
</evidence>
<evidence type="ECO:0000313" key="4">
    <source>
        <dbReference type="Proteomes" id="UP001583177"/>
    </source>
</evidence>
<feature type="region of interest" description="Disordered" evidence="1">
    <location>
        <begin position="185"/>
        <end position="204"/>
    </location>
</feature>
<comment type="caution">
    <text evidence="3">The sequence shown here is derived from an EMBL/GenBank/DDBJ whole genome shotgun (WGS) entry which is preliminary data.</text>
</comment>
<organism evidence="3 4">
    <name type="scientific">Diaporthe australafricana</name>
    <dbReference type="NCBI Taxonomy" id="127596"/>
    <lineage>
        <taxon>Eukaryota</taxon>
        <taxon>Fungi</taxon>
        <taxon>Dikarya</taxon>
        <taxon>Ascomycota</taxon>
        <taxon>Pezizomycotina</taxon>
        <taxon>Sordariomycetes</taxon>
        <taxon>Sordariomycetidae</taxon>
        <taxon>Diaporthales</taxon>
        <taxon>Diaporthaceae</taxon>
        <taxon>Diaporthe</taxon>
    </lineage>
</organism>
<keyword evidence="2" id="KW-0812">Transmembrane</keyword>
<feature type="transmembrane region" description="Helical" evidence="2">
    <location>
        <begin position="59"/>
        <end position="83"/>
    </location>
</feature>
<dbReference type="EMBL" id="JAWRVE010000075">
    <property type="protein sequence ID" value="KAL1863041.1"/>
    <property type="molecule type" value="Genomic_DNA"/>
</dbReference>
<name>A0ABR3WJR3_9PEZI</name>
<keyword evidence="2" id="KW-1133">Transmembrane helix</keyword>
<evidence type="ECO:0000256" key="2">
    <source>
        <dbReference type="SAM" id="Phobius"/>
    </source>
</evidence>
<feature type="transmembrane region" description="Helical" evidence="2">
    <location>
        <begin position="27"/>
        <end position="47"/>
    </location>
</feature>
<proteinExistence type="predicted"/>
<dbReference type="Proteomes" id="UP001583177">
    <property type="component" value="Unassembled WGS sequence"/>
</dbReference>
<reference evidence="3 4" key="1">
    <citation type="journal article" date="2024" name="IMA Fungus">
        <title>IMA Genome - F19 : A genome assembly and annotation guide to empower mycologists, including annotated draft genome sequences of Ceratocystis pirilliformis, Diaporthe australafricana, Fusarium ophioides, Paecilomyces lecythidis, and Sporothrix stenoceras.</title>
        <authorList>
            <person name="Aylward J."/>
            <person name="Wilson A.M."/>
            <person name="Visagie C.M."/>
            <person name="Spraker J."/>
            <person name="Barnes I."/>
            <person name="Buitendag C."/>
            <person name="Ceriani C."/>
            <person name="Del Mar Angel L."/>
            <person name="du Plessis D."/>
            <person name="Fuchs T."/>
            <person name="Gasser K."/>
            <person name="Kramer D."/>
            <person name="Li W."/>
            <person name="Munsamy K."/>
            <person name="Piso A."/>
            <person name="Price J.L."/>
            <person name="Sonnekus B."/>
            <person name="Thomas C."/>
            <person name="van der Nest A."/>
            <person name="van Dijk A."/>
            <person name="van Heerden A."/>
            <person name="van Vuuren N."/>
            <person name="Yilmaz N."/>
            <person name="Duong T.A."/>
            <person name="van der Merwe N.A."/>
            <person name="Wingfield M.J."/>
            <person name="Wingfield B.D."/>
        </authorList>
    </citation>
    <scope>NUCLEOTIDE SEQUENCE [LARGE SCALE GENOMIC DNA]</scope>
    <source>
        <strain evidence="3 4">CMW 18300</strain>
    </source>
</reference>
<protein>
    <submittedName>
        <fullName evidence="3">Uncharacterized protein</fullName>
    </submittedName>
</protein>
<accession>A0ABR3WJR3</accession>
<gene>
    <name evidence="3" type="ORF">Daus18300_008197</name>
</gene>
<evidence type="ECO:0000313" key="3">
    <source>
        <dbReference type="EMBL" id="KAL1863041.1"/>
    </source>
</evidence>
<sequence>MAPGYPVQTALQGIATAILDFHTDHPALSILLFLIYASGVLAGSILLCSNADNPRAISWLPHVFLTDGILVCCCPLATVLPIFLWPLVIVYHILRFCLRWFLAAPTFCGIRREVIIRPYRACARGLRRWGRDRRARKQRRGLLPVTNSVRDGPRAGYGAINGSRPHLEREQNAIVRSQHVCFAHQPPSQSDMASVRSIPPPYQE</sequence>
<keyword evidence="2" id="KW-0472">Membrane</keyword>
<keyword evidence="4" id="KW-1185">Reference proteome</keyword>